<dbReference type="Proteomes" id="UP001165986">
    <property type="component" value="Unassembled WGS sequence"/>
</dbReference>
<evidence type="ECO:0000313" key="4">
    <source>
        <dbReference type="Proteomes" id="UP001165986"/>
    </source>
</evidence>
<dbReference type="AlphaFoldDB" id="A0AA41BAK5"/>
<dbReference type="RefSeq" id="WP_191762566.1">
    <property type="nucleotide sequence ID" value="NZ_VJXY01000142.1"/>
</dbReference>
<sequence length="122" mass="13817">MNTLAKPKKDVADDNKDLSTHHNSREDLEALVFNKLYSGEDPTQAIAFLSYLKNTELEKEQHKQLRQEAQEKSIFSSLQRVMITAFAILGMIAFFDRVFNAQELSKAGATPPVVNNQPRVTH</sequence>
<feature type="transmembrane region" description="Helical" evidence="2">
    <location>
        <begin position="73"/>
        <end position="95"/>
    </location>
</feature>
<keyword evidence="2" id="KW-0472">Membrane</keyword>
<gene>
    <name evidence="3" type="ORF">FNW02_37555</name>
</gene>
<keyword evidence="2" id="KW-0812">Transmembrane</keyword>
<protein>
    <submittedName>
        <fullName evidence="3">Uncharacterized protein</fullName>
    </submittedName>
</protein>
<reference evidence="3" key="1">
    <citation type="submission" date="2019-07" db="EMBL/GenBank/DDBJ databases">
        <title>Toxilogical consequences of a new and cryptic species of cyanobacteria (Komarekiella delphini-convector) recovered from the epidermis of a bottlenose dolphin and 1500 ft. in the air.</title>
        <authorList>
            <person name="Brown A.O."/>
            <person name="Dvorak P."/>
            <person name="Villanueva C.D."/>
            <person name="Foss A.J."/>
            <person name="Garvey A.D."/>
            <person name="Gibson Q.A."/>
            <person name="Johansen J.R."/>
            <person name="Casamatta D.A."/>
        </authorList>
    </citation>
    <scope>NUCLEOTIDE SEQUENCE</scope>
    <source>
        <strain evidence="3">SJRDD-AB1</strain>
    </source>
</reference>
<proteinExistence type="predicted"/>
<evidence type="ECO:0000256" key="1">
    <source>
        <dbReference type="SAM" id="MobiDB-lite"/>
    </source>
</evidence>
<evidence type="ECO:0000256" key="2">
    <source>
        <dbReference type="SAM" id="Phobius"/>
    </source>
</evidence>
<feature type="region of interest" description="Disordered" evidence="1">
    <location>
        <begin position="1"/>
        <end position="24"/>
    </location>
</feature>
<name>A0AA41BAK5_9NOST</name>
<organism evidence="3 4">
    <name type="scientific">Komarekiella delphini-convector SJRDD-AB1</name>
    <dbReference type="NCBI Taxonomy" id="2593771"/>
    <lineage>
        <taxon>Bacteria</taxon>
        <taxon>Bacillati</taxon>
        <taxon>Cyanobacteriota</taxon>
        <taxon>Cyanophyceae</taxon>
        <taxon>Nostocales</taxon>
        <taxon>Nostocaceae</taxon>
        <taxon>Komarekiella</taxon>
        <taxon>Komarekiella delphini-convector</taxon>
    </lineage>
</organism>
<comment type="caution">
    <text evidence="3">The sequence shown here is derived from an EMBL/GenBank/DDBJ whole genome shotgun (WGS) entry which is preliminary data.</text>
</comment>
<keyword evidence="4" id="KW-1185">Reference proteome</keyword>
<keyword evidence="2" id="KW-1133">Transmembrane helix</keyword>
<dbReference type="EMBL" id="VJXY01000142">
    <property type="protein sequence ID" value="MBD6621248.1"/>
    <property type="molecule type" value="Genomic_DNA"/>
</dbReference>
<evidence type="ECO:0000313" key="3">
    <source>
        <dbReference type="EMBL" id="MBD6621248.1"/>
    </source>
</evidence>
<accession>A0AA41BAK5</accession>
<feature type="compositionally biased region" description="Basic and acidic residues" evidence="1">
    <location>
        <begin position="7"/>
        <end position="24"/>
    </location>
</feature>